<dbReference type="AlphaFoldDB" id="A0A6M2EKU8"/>
<proteinExistence type="predicted"/>
<organism evidence="1">
    <name type="scientific">Populus davidiana</name>
    <dbReference type="NCBI Taxonomy" id="266767"/>
    <lineage>
        <taxon>Eukaryota</taxon>
        <taxon>Viridiplantae</taxon>
        <taxon>Streptophyta</taxon>
        <taxon>Embryophyta</taxon>
        <taxon>Tracheophyta</taxon>
        <taxon>Spermatophyta</taxon>
        <taxon>Magnoliopsida</taxon>
        <taxon>eudicotyledons</taxon>
        <taxon>Gunneridae</taxon>
        <taxon>Pentapetalae</taxon>
        <taxon>rosids</taxon>
        <taxon>fabids</taxon>
        <taxon>Malpighiales</taxon>
        <taxon>Salicaceae</taxon>
        <taxon>Saliceae</taxon>
        <taxon>Populus</taxon>
    </lineage>
</organism>
<evidence type="ECO:0000313" key="1">
    <source>
        <dbReference type="EMBL" id="NUU84878.1"/>
    </source>
</evidence>
<name>A0A6M2EKU8_9ROSI</name>
<protein>
    <submittedName>
        <fullName evidence="1">Uncharacterized protein</fullName>
    </submittedName>
</protein>
<reference evidence="1" key="1">
    <citation type="submission" date="2020-03" db="EMBL/GenBank/DDBJ databases">
        <authorList>
            <person name="Zhang R."/>
        </authorList>
    </citation>
    <scope>NUCLEOTIDE SEQUENCE</scope>
</reference>
<accession>A0A6M2EKU8</accession>
<dbReference type="EMBL" id="GILB01004545">
    <property type="protein sequence ID" value="NUU84878.1"/>
    <property type="molecule type" value="Transcribed_RNA"/>
</dbReference>
<sequence length="153" mass="16858">MHFSRFPRSIRLQSSSPREPHKTFLFPISSSLHLLRPEPQQPPPSLSFSIFCNHPLPHRPIASATSHLSISIISLPDLPSPPFSVIFHLLQPSSPSQTHSLRPSATSHLSISISIISLPDLPSPPPSQPQKIIEPERGAACIATNFSIYIRAE</sequence>